<keyword evidence="7" id="KW-0325">Glycoprotein</keyword>
<feature type="signal peptide" evidence="9">
    <location>
        <begin position="1"/>
        <end position="27"/>
    </location>
</feature>
<keyword evidence="8" id="KW-0449">Lipoprotein</keyword>
<keyword evidence="4" id="KW-0472">Membrane</keyword>
<reference evidence="11" key="1">
    <citation type="submission" date="2020-06" db="EMBL/GenBank/DDBJ databases">
        <authorList>
            <person name="Li T."/>
            <person name="Hu X."/>
            <person name="Zhang T."/>
            <person name="Song X."/>
            <person name="Zhang H."/>
            <person name="Dai N."/>
            <person name="Sheng W."/>
            <person name="Hou X."/>
            <person name="Wei L."/>
        </authorList>
    </citation>
    <scope>NUCLEOTIDE SEQUENCE</scope>
    <source>
        <strain evidence="11">KEN8</strain>
        <tissue evidence="11">Leaf</tissue>
    </source>
</reference>
<dbReference type="GO" id="GO:0098552">
    <property type="term" value="C:side of membrane"/>
    <property type="evidence" value="ECO:0007669"/>
    <property type="project" value="UniProtKB-KW"/>
</dbReference>
<evidence type="ECO:0000259" key="10">
    <source>
        <dbReference type="Pfam" id="PF14368"/>
    </source>
</evidence>
<keyword evidence="5 9" id="KW-0732">Signal</keyword>
<sequence length="145" mass="15030">MASTSSTIAAVLMAALLVATTTRTVEGQAECASQLLPCAEYLNSTTPPASCCTALKIVVTTELDCLCMLYHTPALFPGVNITQALMLPKYCDIPGDVSACDALAPAPSPTPGVPASRNEGNGGGRISWTGFPVLLTLAITMLYHQ</sequence>
<gene>
    <name evidence="11" type="ORF">Scaly_2721500</name>
</gene>
<evidence type="ECO:0000256" key="4">
    <source>
        <dbReference type="ARBA" id="ARBA00022622"/>
    </source>
</evidence>
<dbReference type="InterPro" id="IPR016140">
    <property type="entry name" value="Bifunc_inhib/LTP/seed_store"/>
</dbReference>
<protein>
    <recommendedName>
        <fullName evidence="10">Bifunctional inhibitor/plant lipid transfer protein/seed storage helical domain-containing protein</fullName>
    </recommendedName>
</protein>
<accession>A0AAW2J2G0</accession>
<dbReference type="Pfam" id="PF14368">
    <property type="entry name" value="LTP_2"/>
    <property type="match status" value="1"/>
</dbReference>
<comment type="subcellular location">
    <subcellularLocation>
        <location evidence="1">Cell membrane</location>
        <topology evidence="1">Lipid-anchor</topology>
        <topology evidence="1">GPI-anchor</topology>
    </subcellularLocation>
</comment>
<dbReference type="CDD" id="cd00010">
    <property type="entry name" value="AAI_LTSS"/>
    <property type="match status" value="1"/>
</dbReference>
<dbReference type="PANTHER" id="PTHR33044">
    <property type="entry name" value="BIFUNCTIONAL INHIBITOR/LIPID-TRANSFER PROTEIN/SEED STORAGE 2S ALBUMIN SUPERFAMILY PROTEIN-RELATED"/>
    <property type="match status" value="1"/>
</dbReference>
<dbReference type="AlphaFoldDB" id="A0AAW2J2G0"/>
<evidence type="ECO:0000256" key="6">
    <source>
        <dbReference type="ARBA" id="ARBA00023157"/>
    </source>
</evidence>
<evidence type="ECO:0000256" key="7">
    <source>
        <dbReference type="ARBA" id="ARBA00023180"/>
    </source>
</evidence>
<feature type="domain" description="Bifunctional inhibitor/plant lipid transfer protein/seed storage helical" evidence="10">
    <location>
        <begin position="17"/>
        <end position="100"/>
    </location>
</feature>
<keyword evidence="6" id="KW-1015">Disulfide bond</keyword>
<evidence type="ECO:0000256" key="8">
    <source>
        <dbReference type="ARBA" id="ARBA00023288"/>
    </source>
</evidence>
<evidence type="ECO:0000256" key="3">
    <source>
        <dbReference type="ARBA" id="ARBA00022475"/>
    </source>
</evidence>
<feature type="chain" id="PRO_5043396881" description="Bifunctional inhibitor/plant lipid transfer protein/seed storage helical domain-containing protein" evidence="9">
    <location>
        <begin position="28"/>
        <end position="145"/>
    </location>
</feature>
<reference evidence="11" key="2">
    <citation type="journal article" date="2024" name="Plant">
        <title>Genomic evolution and insights into agronomic trait innovations of Sesamum species.</title>
        <authorList>
            <person name="Miao H."/>
            <person name="Wang L."/>
            <person name="Qu L."/>
            <person name="Liu H."/>
            <person name="Sun Y."/>
            <person name="Le M."/>
            <person name="Wang Q."/>
            <person name="Wei S."/>
            <person name="Zheng Y."/>
            <person name="Lin W."/>
            <person name="Duan Y."/>
            <person name="Cao H."/>
            <person name="Xiong S."/>
            <person name="Wang X."/>
            <person name="Wei L."/>
            <person name="Li C."/>
            <person name="Ma Q."/>
            <person name="Ju M."/>
            <person name="Zhao R."/>
            <person name="Li G."/>
            <person name="Mu C."/>
            <person name="Tian Q."/>
            <person name="Mei H."/>
            <person name="Zhang T."/>
            <person name="Gao T."/>
            <person name="Zhang H."/>
        </authorList>
    </citation>
    <scope>NUCLEOTIDE SEQUENCE</scope>
    <source>
        <strain evidence="11">KEN8</strain>
    </source>
</reference>
<evidence type="ECO:0000313" key="11">
    <source>
        <dbReference type="EMBL" id="KAL0288781.1"/>
    </source>
</evidence>
<proteinExistence type="inferred from homology"/>
<organism evidence="11">
    <name type="scientific">Sesamum calycinum</name>
    <dbReference type="NCBI Taxonomy" id="2727403"/>
    <lineage>
        <taxon>Eukaryota</taxon>
        <taxon>Viridiplantae</taxon>
        <taxon>Streptophyta</taxon>
        <taxon>Embryophyta</taxon>
        <taxon>Tracheophyta</taxon>
        <taxon>Spermatophyta</taxon>
        <taxon>Magnoliopsida</taxon>
        <taxon>eudicotyledons</taxon>
        <taxon>Gunneridae</taxon>
        <taxon>Pentapetalae</taxon>
        <taxon>asterids</taxon>
        <taxon>lamiids</taxon>
        <taxon>Lamiales</taxon>
        <taxon>Pedaliaceae</taxon>
        <taxon>Sesamum</taxon>
    </lineage>
</organism>
<keyword evidence="4" id="KW-0336">GPI-anchor</keyword>
<evidence type="ECO:0000256" key="9">
    <source>
        <dbReference type="SAM" id="SignalP"/>
    </source>
</evidence>
<dbReference type="EMBL" id="JACGWM010001727">
    <property type="protein sequence ID" value="KAL0288781.1"/>
    <property type="molecule type" value="Genomic_DNA"/>
</dbReference>
<evidence type="ECO:0000256" key="5">
    <source>
        <dbReference type="ARBA" id="ARBA00022729"/>
    </source>
</evidence>
<dbReference type="SUPFAM" id="SSF47699">
    <property type="entry name" value="Bifunctional inhibitor/lipid-transfer protein/seed storage 2S albumin"/>
    <property type="match status" value="1"/>
</dbReference>
<keyword evidence="3" id="KW-1003">Cell membrane</keyword>
<dbReference type="Gene3D" id="1.10.110.10">
    <property type="entry name" value="Plant lipid-transfer and hydrophobic proteins"/>
    <property type="match status" value="1"/>
</dbReference>
<dbReference type="GO" id="GO:0005886">
    <property type="term" value="C:plasma membrane"/>
    <property type="evidence" value="ECO:0007669"/>
    <property type="project" value="UniProtKB-SubCell"/>
</dbReference>
<comment type="similarity">
    <text evidence="2">Belongs to the plant LTP family.</text>
</comment>
<dbReference type="InterPro" id="IPR036312">
    <property type="entry name" value="Bifun_inhib/LTP/seed_sf"/>
</dbReference>
<comment type="caution">
    <text evidence="11">The sequence shown here is derived from an EMBL/GenBank/DDBJ whole genome shotgun (WGS) entry which is preliminary data.</text>
</comment>
<name>A0AAW2J2G0_9LAMI</name>
<evidence type="ECO:0000256" key="2">
    <source>
        <dbReference type="ARBA" id="ARBA00009748"/>
    </source>
</evidence>
<evidence type="ECO:0000256" key="1">
    <source>
        <dbReference type="ARBA" id="ARBA00004609"/>
    </source>
</evidence>
<dbReference type="InterPro" id="IPR043325">
    <property type="entry name" value="LTSS"/>
</dbReference>